<reference evidence="1 2" key="1">
    <citation type="journal article" date="2024" name="Nat. Commun.">
        <title>Phylogenomics reveals the evolutionary origins of lichenization in chlorophyte algae.</title>
        <authorList>
            <person name="Puginier C."/>
            <person name="Libourel C."/>
            <person name="Otte J."/>
            <person name="Skaloud P."/>
            <person name="Haon M."/>
            <person name="Grisel S."/>
            <person name="Petersen M."/>
            <person name="Berrin J.G."/>
            <person name="Delaux P.M."/>
            <person name="Dal Grande F."/>
            <person name="Keller J."/>
        </authorList>
    </citation>
    <scope>NUCLEOTIDE SEQUENCE [LARGE SCALE GENOMIC DNA]</scope>
    <source>
        <strain evidence="1 2">SAG 216-7</strain>
    </source>
</reference>
<gene>
    <name evidence="1" type="ORF">WJX75_000604</name>
</gene>
<sequence>MLRPQHKPGEFTNLLLQLRLTGQTGLLPFGNPLSAECRNWILSCREALHSRSSAKKQEVRLDDAERRAIARNRKLSARHNTVRKYAGILERFEWFLEHDKYGRPRVKPFDGDMVGSEAKVDVAVRFILWAGESFPSMDWQRKADQLGYTKLLDDTAYSAAYTTIKNNMAEKGKRPSGGDDPKK</sequence>
<organism evidence="1 2">
    <name type="scientific">Coccomyxa subellipsoidea</name>
    <dbReference type="NCBI Taxonomy" id="248742"/>
    <lineage>
        <taxon>Eukaryota</taxon>
        <taxon>Viridiplantae</taxon>
        <taxon>Chlorophyta</taxon>
        <taxon>core chlorophytes</taxon>
        <taxon>Trebouxiophyceae</taxon>
        <taxon>Trebouxiophyceae incertae sedis</taxon>
        <taxon>Coccomyxaceae</taxon>
        <taxon>Coccomyxa</taxon>
    </lineage>
</organism>
<keyword evidence="2" id="KW-1185">Reference proteome</keyword>
<dbReference type="Proteomes" id="UP001491310">
    <property type="component" value="Unassembled WGS sequence"/>
</dbReference>
<comment type="caution">
    <text evidence="1">The sequence shown here is derived from an EMBL/GenBank/DDBJ whole genome shotgun (WGS) entry which is preliminary data.</text>
</comment>
<protein>
    <recommendedName>
        <fullName evidence="3">Core-binding (CB) domain-containing protein</fullName>
    </recommendedName>
</protein>
<evidence type="ECO:0008006" key="3">
    <source>
        <dbReference type="Google" id="ProtNLM"/>
    </source>
</evidence>
<dbReference type="EMBL" id="JALJOT010000004">
    <property type="protein sequence ID" value="KAK9915550.1"/>
    <property type="molecule type" value="Genomic_DNA"/>
</dbReference>
<proteinExistence type="predicted"/>
<name>A0ABR2YW25_9CHLO</name>
<accession>A0ABR2YW25</accession>
<evidence type="ECO:0000313" key="2">
    <source>
        <dbReference type="Proteomes" id="UP001491310"/>
    </source>
</evidence>
<evidence type="ECO:0000313" key="1">
    <source>
        <dbReference type="EMBL" id="KAK9915550.1"/>
    </source>
</evidence>